<dbReference type="InterPro" id="IPR037151">
    <property type="entry name" value="AlkB-like_sf"/>
</dbReference>
<keyword evidence="1" id="KW-0677">Repeat</keyword>
<feature type="region of interest" description="Disordered" evidence="4">
    <location>
        <begin position="64"/>
        <end position="99"/>
    </location>
</feature>
<evidence type="ECO:0000313" key="8">
    <source>
        <dbReference type="EMBL" id="OLP91419.1"/>
    </source>
</evidence>
<dbReference type="SMART" id="SM00248">
    <property type="entry name" value="ANK"/>
    <property type="match status" value="4"/>
</dbReference>
<dbReference type="Pfam" id="PF12796">
    <property type="entry name" value="Ank_2"/>
    <property type="match status" value="1"/>
</dbReference>
<feature type="transmembrane region" description="Helical" evidence="5">
    <location>
        <begin position="783"/>
        <end position="806"/>
    </location>
</feature>
<evidence type="ECO:0000256" key="5">
    <source>
        <dbReference type="SAM" id="Phobius"/>
    </source>
</evidence>
<dbReference type="InterPro" id="IPR027450">
    <property type="entry name" value="AlkB-like"/>
</dbReference>
<keyword evidence="9" id="KW-1185">Reference proteome</keyword>
<feature type="transmembrane region" description="Helical" evidence="5">
    <location>
        <begin position="742"/>
        <end position="762"/>
    </location>
</feature>
<proteinExistence type="predicted"/>
<dbReference type="OrthoDB" id="412814at2759"/>
<feature type="chain" id="PRO_5012005642" evidence="6">
    <location>
        <begin position="22"/>
        <end position="2006"/>
    </location>
</feature>
<feature type="region of interest" description="Disordered" evidence="4">
    <location>
        <begin position="1940"/>
        <end position="2006"/>
    </location>
</feature>
<dbReference type="InterPro" id="IPR050776">
    <property type="entry name" value="Ank_Repeat/CDKN_Inhibitor"/>
</dbReference>
<evidence type="ECO:0000256" key="3">
    <source>
        <dbReference type="PROSITE-ProRule" id="PRU00023"/>
    </source>
</evidence>
<dbReference type="PROSITE" id="PS51471">
    <property type="entry name" value="FE2OG_OXY"/>
    <property type="match status" value="1"/>
</dbReference>
<gene>
    <name evidence="8" type="primary">Ank3</name>
    <name evidence="8" type="ORF">AK812_SmicGene26911</name>
</gene>
<feature type="signal peptide" evidence="6">
    <location>
        <begin position="1"/>
        <end position="21"/>
    </location>
</feature>
<feature type="domain" description="Fe2OG dioxygenase" evidence="7">
    <location>
        <begin position="610"/>
        <end position="732"/>
    </location>
</feature>
<feature type="region of interest" description="Disordered" evidence="4">
    <location>
        <begin position="1521"/>
        <end position="1540"/>
    </location>
</feature>
<protein>
    <submittedName>
        <fullName evidence="8">Ankyrin-3</fullName>
    </submittedName>
</protein>
<comment type="caution">
    <text evidence="8">The sequence shown here is derived from an EMBL/GenBank/DDBJ whole genome shotgun (WGS) entry which is preliminary data.</text>
</comment>
<dbReference type="PROSITE" id="PS50088">
    <property type="entry name" value="ANK_REPEAT"/>
    <property type="match status" value="2"/>
</dbReference>
<feature type="compositionally biased region" description="Basic and acidic residues" evidence="4">
    <location>
        <begin position="1950"/>
        <end position="1960"/>
    </location>
</feature>
<dbReference type="InterPro" id="IPR002110">
    <property type="entry name" value="Ankyrin_rpt"/>
</dbReference>
<feature type="region of interest" description="Disordered" evidence="4">
    <location>
        <begin position="1172"/>
        <end position="1215"/>
    </location>
</feature>
<dbReference type="Pfam" id="PF13532">
    <property type="entry name" value="2OG-FeII_Oxy_2"/>
    <property type="match status" value="1"/>
</dbReference>
<dbReference type="InterPro" id="IPR036770">
    <property type="entry name" value="Ankyrin_rpt-contain_sf"/>
</dbReference>
<feature type="region of interest" description="Disordered" evidence="4">
    <location>
        <begin position="24"/>
        <end position="52"/>
    </location>
</feature>
<dbReference type="Gene3D" id="1.25.40.20">
    <property type="entry name" value="Ankyrin repeat-containing domain"/>
    <property type="match status" value="1"/>
</dbReference>
<feature type="compositionally biased region" description="Basic and acidic residues" evidence="4">
    <location>
        <begin position="1092"/>
        <end position="1105"/>
    </location>
</feature>
<feature type="transmembrane region" description="Helical" evidence="5">
    <location>
        <begin position="209"/>
        <end position="237"/>
    </location>
</feature>
<dbReference type="SUPFAM" id="SSF51197">
    <property type="entry name" value="Clavaminate synthase-like"/>
    <property type="match status" value="1"/>
</dbReference>
<feature type="repeat" description="ANK" evidence="3">
    <location>
        <begin position="1432"/>
        <end position="1464"/>
    </location>
</feature>
<feature type="repeat" description="ANK" evidence="3">
    <location>
        <begin position="1399"/>
        <end position="1431"/>
    </location>
</feature>
<dbReference type="PANTHER" id="PTHR24201:SF15">
    <property type="entry name" value="ANKYRIN REPEAT DOMAIN-CONTAINING PROTEIN 66"/>
    <property type="match status" value="1"/>
</dbReference>
<dbReference type="PANTHER" id="PTHR24201">
    <property type="entry name" value="ANK_REP_REGION DOMAIN-CONTAINING PROTEIN"/>
    <property type="match status" value="1"/>
</dbReference>
<keyword evidence="2 3" id="KW-0040">ANK repeat</keyword>
<keyword evidence="5" id="KW-0472">Membrane</keyword>
<dbReference type="Gene3D" id="2.60.120.590">
    <property type="entry name" value="Alpha-ketoglutarate-dependent dioxygenase AlkB-like"/>
    <property type="match status" value="1"/>
</dbReference>
<dbReference type="EMBL" id="LSRX01000666">
    <property type="protein sequence ID" value="OLP91419.1"/>
    <property type="molecule type" value="Genomic_DNA"/>
</dbReference>
<name>A0A1Q9D8D8_SYMMI</name>
<feature type="compositionally biased region" description="Basic residues" evidence="4">
    <location>
        <begin position="1993"/>
        <end position="2006"/>
    </location>
</feature>
<evidence type="ECO:0000259" key="7">
    <source>
        <dbReference type="PROSITE" id="PS51471"/>
    </source>
</evidence>
<reference evidence="8 9" key="1">
    <citation type="submission" date="2016-02" db="EMBL/GenBank/DDBJ databases">
        <title>Genome analysis of coral dinoflagellate symbionts highlights evolutionary adaptations to a symbiotic lifestyle.</title>
        <authorList>
            <person name="Aranda M."/>
            <person name="Li Y."/>
            <person name="Liew Y.J."/>
            <person name="Baumgarten S."/>
            <person name="Simakov O."/>
            <person name="Wilson M."/>
            <person name="Piel J."/>
            <person name="Ashoor H."/>
            <person name="Bougouffa S."/>
            <person name="Bajic V.B."/>
            <person name="Ryu T."/>
            <person name="Ravasi T."/>
            <person name="Bayer T."/>
            <person name="Micklem G."/>
            <person name="Kim H."/>
            <person name="Bhak J."/>
            <person name="Lajeunesse T.C."/>
            <person name="Voolstra C.R."/>
        </authorList>
    </citation>
    <scope>NUCLEOTIDE SEQUENCE [LARGE SCALE GENOMIC DNA]</scope>
    <source>
        <strain evidence="8 9">CCMP2467</strain>
    </source>
</reference>
<dbReference type="Proteomes" id="UP000186817">
    <property type="component" value="Unassembled WGS sequence"/>
</dbReference>
<keyword evidence="5" id="KW-0812">Transmembrane</keyword>
<feature type="transmembrane region" description="Helical" evidence="5">
    <location>
        <begin position="272"/>
        <end position="294"/>
    </location>
</feature>
<evidence type="ECO:0000256" key="4">
    <source>
        <dbReference type="SAM" id="MobiDB-lite"/>
    </source>
</evidence>
<dbReference type="PROSITE" id="PS50297">
    <property type="entry name" value="ANK_REP_REGION"/>
    <property type="match status" value="1"/>
</dbReference>
<feature type="compositionally biased region" description="Basic and acidic residues" evidence="4">
    <location>
        <begin position="89"/>
        <end position="99"/>
    </location>
</feature>
<feature type="region of interest" description="Disordered" evidence="4">
    <location>
        <begin position="1651"/>
        <end position="1672"/>
    </location>
</feature>
<dbReference type="SUPFAM" id="SSF48403">
    <property type="entry name" value="Ankyrin repeat"/>
    <property type="match status" value="1"/>
</dbReference>
<evidence type="ECO:0000313" key="9">
    <source>
        <dbReference type="Proteomes" id="UP000186817"/>
    </source>
</evidence>
<accession>A0A1Q9D8D8</accession>
<keyword evidence="5" id="KW-1133">Transmembrane helix</keyword>
<keyword evidence="6" id="KW-0732">Signal</keyword>
<feature type="compositionally biased region" description="Basic and acidic residues" evidence="4">
    <location>
        <begin position="1978"/>
        <end position="1992"/>
    </location>
</feature>
<dbReference type="InterPro" id="IPR005123">
    <property type="entry name" value="Oxoglu/Fe-dep_dioxygenase_dom"/>
</dbReference>
<organism evidence="8 9">
    <name type="scientific">Symbiodinium microadriaticum</name>
    <name type="common">Dinoflagellate</name>
    <name type="synonym">Zooxanthella microadriatica</name>
    <dbReference type="NCBI Taxonomy" id="2951"/>
    <lineage>
        <taxon>Eukaryota</taxon>
        <taxon>Sar</taxon>
        <taxon>Alveolata</taxon>
        <taxon>Dinophyceae</taxon>
        <taxon>Suessiales</taxon>
        <taxon>Symbiodiniaceae</taxon>
        <taxon>Symbiodinium</taxon>
    </lineage>
</organism>
<evidence type="ECO:0000256" key="1">
    <source>
        <dbReference type="ARBA" id="ARBA00022737"/>
    </source>
</evidence>
<evidence type="ECO:0000256" key="2">
    <source>
        <dbReference type="ARBA" id="ARBA00023043"/>
    </source>
</evidence>
<evidence type="ECO:0000256" key="6">
    <source>
        <dbReference type="SAM" id="SignalP"/>
    </source>
</evidence>
<sequence>MQRCLLVPYSVLVSFAAFVVAGAGSSSPADASTRRVSGGFLQPRPQSEDEEVDAELQGCDCRTRKQGQRVRSPASASGGLPRACPEDCTPPRDAPDRQSRLPQLRAGAWLLPNSTDREGTEGTEQLKKALKAWLLEAANPWLDPLKEATSRQGRRLAGGCPASSLLEAMSEADTCEITAVERADRGSNAGKDTGLLEFLTIGECSYVAFLIYGALLGSLSGMGPGTLAIIGIVLLCWPIAAFKVCCRCCRKCCCSCCREGKEVRKIGNVKKIVILLLSLAGLGGMAALPMAGIMGDVKAGTAVANSADCASREFLRSALGDVTAIGSAASVPAGSSGGADPDPGSNSSRLLQGASFIGIATASQEVQTVSAAVDALATAATQAAGQDSGAADHVAESLGILRLMQDSLSAQISVGGSTCTFCETCCGTQAGALVPQLLSQLEGTPSRVTTLSADFQEQPGSRISSLRAAVVSAGAALSLLQQSFQAGPAAALILGSDLFVDPLSEMVVMGFEFGAVPIAGRAFVLFDGFFYSPGFLNEVQVQALRAAVESGPSGDETISTGRPLAATPGVHWHGFPRPHSRHESEITILDACGPMLLELRERGILPPGYWFDQAIVNFYSEGDGIPMHVDRANFDDYIVGFSLGAPVVMDLEPLDLRESFPAKHQAEEEEGCEAERAERSCGQHVLLEEGSVYVFSGKVRWKWKHGIRPNCRYQGQELPLGSRTSVTFRRLRRPGLTDSDAIWAPVSIGLVFLFYSLHWCCCLRRCKIDRKDHPAPQWAACGWCGGCLGALLAAVLGIVTFASAAVGSEFCIMMDTLSASDGLDRYGILLGLSGDSTQVVAARSASLACLGPAADVPSRDLFPMLGLSVPIQGLSEMATDLSSVLSFDFAPLLTQYQTLNAQAQSSASTFTPTPADATSQVYTCYTWISITQAPTSTSCDLPTFQANMQTLAQLALQSGQDASAALGTIRQPQSTWQSTLSDMQALSAHPSLAALQSGLDCGEVFDAWQVANDQACAGLADTFSTSGFVWLLAGACGFVGALGQYWIWRNLKDNRTLFFDEHEDMKPKGMKKLFCGLCATSVGDDLDAGKTQAEESPKEPSEKAASRSKSTGGAKTSVASKRIAIRFFEAFEMSVEENVKAFLRDELYPSYDESFKNMAVADRMASWKALEKQKQSGGDVEVQPPGEQPTDPATLFSDYGERGPDGVPTADSEGKPLDKKKLAALKKDLALLQKPWDKWQNDKRKYEAYLLSKIRKQCLEKYAEVQYTEEVEHLRPLSPTSRPITGRAHRNIRVWREQQISQHMRSSGAMPGGAWLGNPQQKERFEVEERLKRHKAAVLAEAAHSSDASRVRELLSDRADPNMADERDRWPLKEAAFSGQAEVLEVLLRARADPNLPGEGDRALHVSAWQGYQVVTSHLLEFSADVEATDSKGWSPLCGAASKGHTSIVRLLLEFGADPERSVTVTGHGMLTPLRAAKEGRFLEVADVLKTAITQGNAQQQKRNNIISNIPMIGSVLERKASTGRASPARSTPESVSSRRSEVSSLAVVSDCLKGCCCCCQQKLTMTPLVVVVEEVPEDRDRAVWSDELEPVVGPKLDARVRKDKAVAKKLKGLEDRCFKSVSVHDPLMKKLMALSDDQQLWEGIKIQAAKKPTKMKPPKEPKAPKGLVDPADHFKSGKHEGKFGAFDKGVPTQMADGTEIPEKKLKALKKEYDSVKDKWDKHQQAMAKYSQDLTKYEKWKEGGEEDFGASGVPEAQRSAACETAALEVLRRLLDRSVTEHAEELSVEVNQGSHDPPELAALMVKVVLEHEDKTTDPVLKVLKTVDKKKRSGMVEVGELPEVFRLLKEDELQVGTHVCFGDITYEEVDFVSSVLEKSSLAKEGQISHEDLKAFIENQDLQPSETGHPSSLAGSLVFMRLEAWKKASSVEKLMSPRAWRLQLSGNGLGPETEAKEAPGKAAEEEEPKETNAPAEAPVEPSKEETSGKDKEKKEKKDKKEKKEKKEKK</sequence>
<feature type="region of interest" description="Disordered" evidence="4">
    <location>
        <begin position="1088"/>
        <end position="1113"/>
    </location>
</feature>